<dbReference type="RefSeq" id="WP_344054492.1">
    <property type="nucleotide sequence ID" value="NZ_BAAAHG010000074.1"/>
</dbReference>
<proteinExistence type="predicted"/>
<reference evidence="3 4" key="1">
    <citation type="journal article" date="2019" name="Int. J. Syst. Evol. Microbiol.">
        <title>The Global Catalogue of Microorganisms (GCM) 10K type strain sequencing project: providing services to taxonomists for standard genome sequencing and annotation.</title>
        <authorList>
            <consortium name="The Broad Institute Genomics Platform"/>
            <consortium name="The Broad Institute Genome Sequencing Center for Infectious Disease"/>
            <person name="Wu L."/>
            <person name="Ma J."/>
        </authorList>
    </citation>
    <scope>NUCLEOTIDE SEQUENCE [LARGE SCALE GENOMIC DNA]</scope>
    <source>
        <strain evidence="3 4">JCM 10673</strain>
    </source>
</reference>
<feature type="compositionally biased region" description="Basic and acidic residues" evidence="1">
    <location>
        <begin position="18"/>
        <end position="30"/>
    </location>
</feature>
<accession>A0ABN1PNM4</accession>
<organism evidence="3 4">
    <name type="scientific">Streptomyces thermoalcalitolerans</name>
    <dbReference type="NCBI Taxonomy" id="65605"/>
    <lineage>
        <taxon>Bacteria</taxon>
        <taxon>Bacillati</taxon>
        <taxon>Actinomycetota</taxon>
        <taxon>Actinomycetes</taxon>
        <taxon>Kitasatosporales</taxon>
        <taxon>Streptomycetaceae</taxon>
        <taxon>Streptomyces</taxon>
    </lineage>
</organism>
<name>A0ABN1PNM4_9ACTN</name>
<sequence length="146" mass="14692">MQEAHRPRPGASSGENSRNSENDHDSKNNENSKNGKNGRAGGNTESDGTGASDADAGGGLGPTVALLVVSLAAAAVGVYLLSGFGLHSLDPRPRLFRAGLTMTGVIVATVVAGAAAGNLIWLLAVSRRRTTAGGTPSVQKRASTDG</sequence>
<keyword evidence="4" id="KW-1185">Reference proteome</keyword>
<dbReference type="Proteomes" id="UP001501005">
    <property type="component" value="Unassembled WGS sequence"/>
</dbReference>
<keyword evidence="2" id="KW-0472">Membrane</keyword>
<keyword evidence="2" id="KW-0812">Transmembrane</keyword>
<keyword evidence="2" id="KW-1133">Transmembrane helix</keyword>
<comment type="caution">
    <text evidence="3">The sequence shown here is derived from an EMBL/GenBank/DDBJ whole genome shotgun (WGS) entry which is preliminary data.</text>
</comment>
<protein>
    <submittedName>
        <fullName evidence="3">Uncharacterized protein</fullName>
    </submittedName>
</protein>
<feature type="transmembrane region" description="Helical" evidence="2">
    <location>
        <begin position="98"/>
        <end position="124"/>
    </location>
</feature>
<gene>
    <name evidence="3" type="ORF">GCM10009549_54370</name>
</gene>
<evidence type="ECO:0000313" key="4">
    <source>
        <dbReference type="Proteomes" id="UP001501005"/>
    </source>
</evidence>
<evidence type="ECO:0000313" key="3">
    <source>
        <dbReference type="EMBL" id="GAA0930925.1"/>
    </source>
</evidence>
<evidence type="ECO:0000256" key="1">
    <source>
        <dbReference type="SAM" id="MobiDB-lite"/>
    </source>
</evidence>
<feature type="region of interest" description="Disordered" evidence="1">
    <location>
        <begin position="1"/>
        <end position="57"/>
    </location>
</feature>
<dbReference type="EMBL" id="BAAAHG010000074">
    <property type="protein sequence ID" value="GAA0930925.1"/>
    <property type="molecule type" value="Genomic_DNA"/>
</dbReference>
<evidence type="ECO:0000256" key="2">
    <source>
        <dbReference type="SAM" id="Phobius"/>
    </source>
</evidence>
<feature type="transmembrane region" description="Helical" evidence="2">
    <location>
        <begin position="64"/>
        <end position="86"/>
    </location>
</feature>